<protein>
    <submittedName>
        <fullName evidence="1">Uncharacterized protein</fullName>
    </submittedName>
</protein>
<accession>A0A167JR62</accession>
<proteinExistence type="predicted"/>
<dbReference type="InParanoid" id="A0A167JR62"/>
<keyword evidence="2" id="KW-1185">Reference proteome</keyword>
<dbReference type="Proteomes" id="UP000077315">
    <property type="component" value="Unassembled WGS sequence"/>
</dbReference>
<sequence length="250" mass="28511">MMRIIFTNDHIEHVLDEQIQRSTDLSLEFTRGELMRLNLVLKQLANNSQSIYKVPTDLMLLSSSLTIDKLPRNPIADSADISESKLWDTYFDSFLPANFSDNERSTLLRWLNKHAKVNLIQLETSITLIDQLNFGANPGFGEVKNSKPKCDKATLCGDFLRLAHLTKGSIDNPHLEASISFRIHGFSITFYMTRLDYPIIYTMTELGKTKFPQSLNDISTFWCLQIMRLTSSDNQCFLSSLQAEPFSLAC</sequence>
<organism evidence="1 2">
    <name type="scientific">Phycomyces blakesleeanus (strain ATCC 8743b / DSM 1359 / FGSC 10004 / NBRC 33097 / NRRL 1555)</name>
    <dbReference type="NCBI Taxonomy" id="763407"/>
    <lineage>
        <taxon>Eukaryota</taxon>
        <taxon>Fungi</taxon>
        <taxon>Fungi incertae sedis</taxon>
        <taxon>Mucoromycota</taxon>
        <taxon>Mucoromycotina</taxon>
        <taxon>Mucoromycetes</taxon>
        <taxon>Mucorales</taxon>
        <taxon>Phycomycetaceae</taxon>
        <taxon>Phycomyces</taxon>
    </lineage>
</organism>
<dbReference type="EMBL" id="KV441002">
    <property type="protein sequence ID" value="OAD66546.1"/>
    <property type="molecule type" value="Genomic_DNA"/>
</dbReference>
<reference evidence="2" key="1">
    <citation type="submission" date="2015-06" db="EMBL/GenBank/DDBJ databases">
        <title>Expansion of signal transduction pathways in fungi by whole-genome duplication.</title>
        <authorList>
            <consortium name="DOE Joint Genome Institute"/>
            <person name="Corrochano L.M."/>
            <person name="Kuo A."/>
            <person name="Marcet-Houben M."/>
            <person name="Polaino S."/>
            <person name="Salamov A."/>
            <person name="Villalobos J.M."/>
            <person name="Alvarez M.I."/>
            <person name="Avalos J."/>
            <person name="Benito E.P."/>
            <person name="Benoit I."/>
            <person name="Burger G."/>
            <person name="Camino L.P."/>
            <person name="Canovas D."/>
            <person name="Cerda-Olmedo E."/>
            <person name="Cheng J.-F."/>
            <person name="Dominguez A."/>
            <person name="Elias M."/>
            <person name="Eslava A.P."/>
            <person name="Glaser F."/>
            <person name="Grimwood J."/>
            <person name="Gutierrez G."/>
            <person name="Heitman J."/>
            <person name="Henrissat B."/>
            <person name="Iturriaga E.A."/>
            <person name="Lang B.F."/>
            <person name="Lavin J.L."/>
            <person name="Lee S."/>
            <person name="Li W."/>
            <person name="Lindquist E."/>
            <person name="Lopez-Garcia S."/>
            <person name="Luque E.M."/>
            <person name="Marcos A.T."/>
            <person name="Martin J."/>
            <person name="McCluskey K."/>
            <person name="Medina H.R."/>
            <person name="Miralles-Duran A."/>
            <person name="Miyazaki A."/>
            <person name="Munoz-Torres E."/>
            <person name="Oguiza J.A."/>
            <person name="Ohm R."/>
            <person name="Olmedo M."/>
            <person name="Orejas M."/>
            <person name="Ortiz-Castellanos L."/>
            <person name="Pisabarro A.G."/>
            <person name="Rodriguez-Romero J."/>
            <person name="Ruiz-Herrera J."/>
            <person name="Ruiz-Vazquez R."/>
            <person name="Sanz C."/>
            <person name="Schackwitz W."/>
            <person name="Schmutz J."/>
            <person name="Shahriari M."/>
            <person name="Shelest E."/>
            <person name="Silva-Franco F."/>
            <person name="Soanes D."/>
            <person name="Syed K."/>
            <person name="Tagua V.G."/>
            <person name="Talbot N.J."/>
            <person name="Thon M."/>
            <person name="De vries R.P."/>
            <person name="Wiebenga A."/>
            <person name="Yadav J.S."/>
            <person name="Braun E.L."/>
            <person name="Baker S."/>
            <person name="Garre V."/>
            <person name="Horwitz B."/>
            <person name="Torres-Martinez S."/>
            <person name="Idnurm A."/>
            <person name="Herrera-Estrella A."/>
            <person name="Gabaldon T."/>
            <person name="Grigoriev I.V."/>
        </authorList>
    </citation>
    <scope>NUCLEOTIDE SEQUENCE [LARGE SCALE GENOMIC DNA]</scope>
    <source>
        <strain evidence="2">NRRL 1555(-)</strain>
    </source>
</reference>
<dbReference type="VEuPathDB" id="FungiDB:PHYBLDRAFT_67428"/>
<evidence type="ECO:0000313" key="2">
    <source>
        <dbReference type="Proteomes" id="UP000077315"/>
    </source>
</evidence>
<evidence type="ECO:0000313" key="1">
    <source>
        <dbReference type="EMBL" id="OAD66546.1"/>
    </source>
</evidence>
<dbReference type="AlphaFoldDB" id="A0A167JR62"/>
<dbReference type="RefSeq" id="XP_018284586.1">
    <property type="nucleotide sequence ID" value="XM_018441794.1"/>
</dbReference>
<gene>
    <name evidence="1" type="ORF">PHYBLDRAFT_67428</name>
</gene>
<dbReference type="OrthoDB" id="2233822at2759"/>
<dbReference type="GeneID" id="29002700"/>
<name>A0A167JR62_PHYB8</name>